<keyword evidence="11" id="KW-0804">Transcription</keyword>
<dbReference type="GO" id="GO:0005524">
    <property type="term" value="F:ATP binding"/>
    <property type="evidence" value="ECO:0007669"/>
    <property type="project" value="InterPro"/>
</dbReference>
<dbReference type="InterPro" id="IPR000719">
    <property type="entry name" value="Prot_kinase_dom"/>
</dbReference>
<dbReference type="STRING" id="542762.A0A4S4DGU4"/>
<dbReference type="PROSITE" id="PS50011">
    <property type="entry name" value="PROTEIN_KINASE_DOM"/>
    <property type="match status" value="1"/>
</dbReference>
<evidence type="ECO:0000256" key="11">
    <source>
        <dbReference type="ARBA" id="ARBA00023163"/>
    </source>
</evidence>
<evidence type="ECO:0000256" key="4">
    <source>
        <dbReference type="ARBA" id="ARBA00022692"/>
    </source>
</evidence>
<keyword evidence="10" id="KW-0472">Membrane</keyword>
<dbReference type="InterPro" id="IPR013210">
    <property type="entry name" value="LRR_N_plant-typ"/>
</dbReference>
<dbReference type="GO" id="GO:0003680">
    <property type="term" value="F:minor groove of adenine-thymine-rich DNA binding"/>
    <property type="evidence" value="ECO:0007669"/>
    <property type="project" value="InterPro"/>
</dbReference>
<evidence type="ECO:0000256" key="2">
    <source>
        <dbReference type="ARBA" id="ARBA00004370"/>
    </source>
</evidence>
<evidence type="ECO:0000256" key="5">
    <source>
        <dbReference type="ARBA" id="ARBA00022729"/>
    </source>
</evidence>
<evidence type="ECO:0000256" key="10">
    <source>
        <dbReference type="ARBA" id="ARBA00023136"/>
    </source>
</evidence>
<evidence type="ECO:0000259" key="14">
    <source>
        <dbReference type="PROSITE" id="PS51742"/>
    </source>
</evidence>
<dbReference type="FunFam" id="3.30.1330.80:FF:000001">
    <property type="entry name" value="AT-hook motif nuclear-localized protein"/>
    <property type="match status" value="1"/>
</dbReference>
<organism evidence="15 16">
    <name type="scientific">Camellia sinensis var. sinensis</name>
    <name type="common">China tea</name>
    <dbReference type="NCBI Taxonomy" id="542762"/>
    <lineage>
        <taxon>Eukaryota</taxon>
        <taxon>Viridiplantae</taxon>
        <taxon>Streptophyta</taxon>
        <taxon>Embryophyta</taxon>
        <taxon>Tracheophyta</taxon>
        <taxon>Spermatophyta</taxon>
        <taxon>Magnoliopsida</taxon>
        <taxon>eudicotyledons</taxon>
        <taxon>Gunneridae</taxon>
        <taxon>Pentapetalae</taxon>
        <taxon>asterids</taxon>
        <taxon>Ericales</taxon>
        <taxon>Theaceae</taxon>
        <taxon>Camellia</taxon>
    </lineage>
</organism>
<dbReference type="Pfam" id="PF03479">
    <property type="entry name" value="PCC"/>
    <property type="match status" value="1"/>
</dbReference>
<feature type="compositionally biased region" description="Gly residues" evidence="12">
    <location>
        <begin position="1024"/>
        <end position="1040"/>
    </location>
</feature>
<evidence type="ECO:0000256" key="12">
    <source>
        <dbReference type="SAM" id="MobiDB-lite"/>
    </source>
</evidence>
<dbReference type="PANTHER" id="PTHR31100:SF3">
    <property type="entry name" value="AT-HOOK MOTIF NUCLEAR-LOCALIZED PROTEIN 20"/>
    <property type="match status" value="1"/>
</dbReference>
<feature type="compositionally biased region" description="Acidic residues" evidence="12">
    <location>
        <begin position="1004"/>
        <end position="1014"/>
    </location>
</feature>
<dbReference type="Gene3D" id="3.30.1330.80">
    <property type="entry name" value="Hypothetical protein, similar to alpha- acetolactate decarboxylase, domain 2"/>
    <property type="match status" value="1"/>
</dbReference>
<dbReference type="EMBL" id="SDRB02011285">
    <property type="protein sequence ID" value="THG01972.1"/>
    <property type="molecule type" value="Genomic_DNA"/>
</dbReference>
<proteinExistence type="predicted"/>
<feature type="compositionally biased region" description="Acidic residues" evidence="12">
    <location>
        <begin position="812"/>
        <end position="822"/>
    </location>
</feature>
<accession>A0A4S4DGU4</accession>
<dbReference type="SUPFAM" id="SSF56112">
    <property type="entry name" value="Protein kinase-like (PK-like)"/>
    <property type="match status" value="1"/>
</dbReference>
<dbReference type="FunFam" id="3.80.10.10:FF:000400">
    <property type="entry name" value="Nuclear pore complex protein NUP107"/>
    <property type="match status" value="1"/>
</dbReference>
<keyword evidence="16" id="KW-1185">Reference proteome</keyword>
<name>A0A4S4DGU4_CAMSN</name>
<dbReference type="Pfam" id="PF08263">
    <property type="entry name" value="LRRNT_2"/>
    <property type="match status" value="1"/>
</dbReference>
<dbReference type="Gene3D" id="3.80.10.10">
    <property type="entry name" value="Ribonuclease Inhibitor"/>
    <property type="match status" value="1"/>
</dbReference>
<dbReference type="Pfam" id="PF00560">
    <property type="entry name" value="LRR_1"/>
    <property type="match status" value="2"/>
</dbReference>
<protein>
    <recommendedName>
        <fullName evidence="17">Protein kinase domain-containing protein</fullName>
    </recommendedName>
</protein>
<dbReference type="AlphaFoldDB" id="A0A4S4DGU4"/>
<dbReference type="PANTHER" id="PTHR31100">
    <property type="entry name" value="AT-HOOK MOTIF NUCLEAR-LOCALIZED PROTEIN 15"/>
    <property type="match status" value="1"/>
</dbReference>
<keyword evidence="3" id="KW-0433">Leucine-rich repeat</keyword>
<comment type="caution">
    <text evidence="15">The sequence shown here is derived from an EMBL/GenBank/DDBJ whole genome shotgun (WGS) entry which is preliminary data.</text>
</comment>
<dbReference type="SUPFAM" id="SSF52058">
    <property type="entry name" value="L domain-like"/>
    <property type="match status" value="1"/>
</dbReference>
<evidence type="ECO:0000256" key="7">
    <source>
        <dbReference type="ARBA" id="ARBA00022989"/>
    </source>
</evidence>
<evidence type="ECO:0000256" key="3">
    <source>
        <dbReference type="ARBA" id="ARBA00022614"/>
    </source>
</evidence>
<dbReference type="InterPro" id="IPR032675">
    <property type="entry name" value="LRR_dom_sf"/>
</dbReference>
<dbReference type="InterPro" id="IPR014476">
    <property type="entry name" value="AHL15-29"/>
</dbReference>
<dbReference type="Gene3D" id="3.30.200.20">
    <property type="entry name" value="Phosphorylase Kinase, domain 1"/>
    <property type="match status" value="1"/>
</dbReference>
<keyword evidence="4" id="KW-0812">Transmembrane</keyword>
<feature type="region of interest" description="Disordered" evidence="12">
    <location>
        <begin position="803"/>
        <end position="854"/>
    </location>
</feature>
<feature type="region of interest" description="Disordered" evidence="12">
    <location>
        <begin position="982"/>
        <end position="1046"/>
    </location>
</feature>
<dbReference type="CDD" id="cd11378">
    <property type="entry name" value="DUF296"/>
    <property type="match status" value="1"/>
</dbReference>
<evidence type="ECO:0000313" key="16">
    <source>
        <dbReference type="Proteomes" id="UP000306102"/>
    </source>
</evidence>
<keyword evidence="6" id="KW-0677">Repeat</keyword>
<dbReference type="Proteomes" id="UP000306102">
    <property type="component" value="Unassembled WGS sequence"/>
</dbReference>
<evidence type="ECO:0008006" key="17">
    <source>
        <dbReference type="Google" id="ProtNLM"/>
    </source>
</evidence>
<dbReference type="InterPro" id="IPR001245">
    <property type="entry name" value="Ser-Thr/Tyr_kinase_cat_dom"/>
</dbReference>
<gene>
    <name evidence="15" type="ORF">TEA_002538</name>
</gene>
<feature type="domain" description="Protein kinase" evidence="13">
    <location>
        <begin position="276"/>
        <end position="529"/>
    </location>
</feature>
<dbReference type="PROSITE" id="PS51742">
    <property type="entry name" value="PPC"/>
    <property type="match status" value="1"/>
</dbReference>
<evidence type="ECO:0000256" key="9">
    <source>
        <dbReference type="ARBA" id="ARBA00023125"/>
    </source>
</evidence>
<evidence type="ECO:0000313" key="15">
    <source>
        <dbReference type="EMBL" id="THG01972.1"/>
    </source>
</evidence>
<evidence type="ECO:0000256" key="8">
    <source>
        <dbReference type="ARBA" id="ARBA00023015"/>
    </source>
</evidence>
<dbReference type="GO" id="GO:0004672">
    <property type="term" value="F:protein kinase activity"/>
    <property type="evidence" value="ECO:0007669"/>
    <property type="project" value="InterPro"/>
</dbReference>
<sequence>MSNFFTVSNGFGNDISCLKSIKKSLEDPYNYLGTSWNFHNKSEGFICNFTGIECWRNEENRVLNIRLSGMGLKGEFPRGIINCSSLTGLNLSNNNLFGTIPSNMSRLIGFVTSLDLSGNSFSGEIPKDIANLSYLNLLKLDNNRLTGKIPHELGLLHRIKFFSVANNLLSGPVPFFFDVTTQRYANNKGLCGGPLESCKARKNDGVAIFLGGFVEGWSVSTVLVFALSLFCLPINNPLLKEIVSSGKNKRTQEISKLEKLVTRISFTELMNVTDNFGEDSIIGFGKTGTMYKAVLPNGWFLAVKRFYDSRYSEGQFVAEVLTLGRLRHTNLVPLIGFCYEREDRVDRLLIYKYISNGNLYDWLHHPEYDLNIMKWPVRVKISVGLARGLAWLHHHNKRFRVFHHNISSKCILLDRNFEPKISNFGDAMFMNLMNGELLELGFDKKDVYSFGVVLIELVTGKETINASANSDRTPFSLRDAVDKSLIGLGFDGEIFEFLSIACKCVQSLPEQRPTMLQSLCGPSECRDYRPSKAALFDSIEEGDIRVSSSYSQEIDECSNDSAINSLQDRVFFLKRGNEMDASRGIMSGTTDRFKMDPLPWKLAVIPAVHALDHINLISLPPGWPGGESSLFYIGVSQSPTFHPPLFEKNNHYEAFGNLLQPRGTVMGTIRETYTKYLHYGVHTNDTIRIRRVPIGKNGRSLSYHLSWVLGLNALEYVGPLFESTAQENDKSLVRNKEFESSIAFSCDGPCGAPRQRSVFIEFASLANRWWTGVQLGLPGIEPAATTSPMLNKHDLDISMSQRSAISTGKGDEDNDRDNEDEPKEGAVEVGNRRPRGRPPGSKNKPKPPIFVTQDSPNALRSHVMEVAGGSDVAESIAQYARRRQRGVSVLSGSGTVANVTLRQPAAPGAVVALQGRFEILSLTGTFLPGPAPPGSTGLTVYLAGGQGQVVGGSVVGSLVAAGPVMVIAATFSNATYERLPLEDDDEVGSVGQKQRGEKKKSGGEEEEEEEEEEGKGEGRRENWTGGGLNQWRRSGGGGGAATSCDR</sequence>
<dbReference type="GO" id="GO:0005634">
    <property type="term" value="C:nucleus"/>
    <property type="evidence" value="ECO:0007669"/>
    <property type="project" value="UniProtKB-SubCell"/>
</dbReference>
<keyword evidence="7" id="KW-1133">Transmembrane helix</keyword>
<keyword evidence="5" id="KW-0732">Signal</keyword>
<reference evidence="15 16" key="1">
    <citation type="journal article" date="2018" name="Proc. Natl. Acad. Sci. U.S.A.">
        <title>Draft genome sequence of Camellia sinensis var. sinensis provides insights into the evolution of the tea genome and tea quality.</title>
        <authorList>
            <person name="Wei C."/>
            <person name="Yang H."/>
            <person name="Wang S."/>
            <person name="Zhao J."/>
            <person name="Liu C."/>
            <person name="Gao L."/>
            <person name="Xia E."/>
            <person name="Lu Y."/>
            <person name="Tai Y."/>
            <person name="She G."/>
            <person name="Sun J."/>
            <person name="Cao H."/>
            <person name="Tong W."/>
            <person name="Gao Q."/>
            <person name="Li Y."/>
            <person name="Deng W."/>
            <person name="Jiang X."/>
            <person name="Wang W."/>
            <person name="Chen Q."/>
            <person name="Zhang S."/>
            <person name="Li H."/>
            <person name="Wu J."/>
            <person name="Wang P."/>
            <person name="Li P."/>
            <person name="Shi C."/>
            <person name="Zheng F."/>
            <person name="Jian J."/>
            <person name="Huang B."/>
            <person name="Shan D."/>
            <person name="Shi M."/>
            <person name="Fang C."/>
            <person name="Yue Y."/>
            <person name="Li F."/>
            <person name="Li D."/>
            <person name="Wei S."/>
            <person name="Han B."/>
            <person name="Jiang C."/>
            <person name="Yin Y."/>
            <person name="Xia T."/>
            <person name="Zhang Z."/>
            <person name="Bennetzen J.L."/>
            <person name="Zhao S."/>
            <person name="Wan X."/>
        </authorList>
    </citation>
    <scope>NUCLEOTIDE SEQUENCE [LARGE SCALE GENOMIC DNA]</scope>
    <source>
        <strain evidence="16">cv. Shuchazao</strain>
        <tissue evidence="15">Leaf</tissue>
    </source>
</reference>
<dbReference type="Gene3D" id="1.10.510.10">
    <property type="entry name" value="Transferase(Phosphotransferase) domain 1"/>
    <property type="match status" value="1"/>
</dbReference>
<keyword evidence="8" id="KW-0805">Transcription regulation</keyword>
<evidence type="ECO:0000256" key="1">
    <source>
        <dbReference type="ARBA" id="ARBA00004123"/>
    </source>
</evidence>
<comment type="subcellular location">
    <subcellularLocation>
        <location evidence="2">Membrane</location>
    </subcellularLocation>
    <subcellularLocation>
        <location evidence="1">Nucleus</location>
    </subcellularLocation>
</comment>
<dbReference type="InterPro" id="IPR011009">
    <property type="entry name" value="Kinase-like_dom_sf"/>
</dbReference>
<feature type="domain" description="PPC" evidence="14">
    <location>
        <begin position="856"/>
        <end position="995"/>
    </location>
</feature>
<dbReference type="GO" id="GO:0016020">
    <property type="term" value="C:membrane"/>
    <property type="evidence" value="ECO:0007669"/>
    <property type="project" value="UniProtKB-SubCell"/>
</dbReference>
<dbReference type="GO" id="GO:0003700">
    <property type="term" value="F:DNA-binding transcription factor activity"/>
    <property type="evidence" value="ECO:0007669"/>
    <property type="project" value="TreeGrafter"/>
</dbReference>
<evidence type="ECO:0000256" key="6">
    <source>
        <dbReference type="ARBA" id="ARBA00022737"/>
    </source>
</evidence>
<dbReference type="InterPro" id="IPR001611">
    <property type="entry name" value="Leu-rich_rpt"/>
</dbReference>
<evidence type="ECO:0000259" key="13">
    <source>
        <dbReference type="PROSITE" id="PS50011"/>
    </source>
</evidence>
<dbReference type="Pfam" id="PF07714">
    <property type="entry name" value="PK_Tyr_Ser-Thr"/>
    <property type="match status" value="1"/>
</dbReference>
<dbReference type="SUPFAM" id="SSF117856">
    <property type="entry name" value="AF0104/ALDC/Ptd012-like"/>
    <property type="match status" value="1"/>
</dbReference>
<keyword evidence="9" id="KW-0238">DNA-binding</keyword>
<dbReference type="InterPro" id="IPR005175">
    <property type="entry name" value="PPC_dom"/>
</dbReference>